<keyword evidence="4" id="KW-1185">Reference proteome</keyword>
<dbReference type="AlphaFoldDB" id="A0A2V5INA9"/>
<dbReference type="EMBL" id="QJVC01000013">
    <property type="protein sequence ID" value="PYI38069.1"/>
    <property type="molecule type" value="Genomic_DNA"/>
</dbReference>
<feature type="domain" description="SHOCT" evidence="2">
    <location>
        <begin position="100"/>
        <end position="124"/>
    </location>
</feature>
<gene>
    <name evidence="3" type="ORF">CVS30_12620</name>
</gene>
<keyword evidence="1" id="KW-0812">Transmembrane</keyword>
<feature type="transmembrane region" description="Helical" evidence="1">
    <location>
        <begin position="7"/>
        <end position="31"/>
    </location>
</feature>
<dbReference type="OrthoDB" id="7596142at2"/>
<dbReference type="Pfam" id="PF09851">
    <property type="entry name" value="SHOCT"/>
    <property type="match status" value="1"/>
</dbReference>
<reference evidence="3 4" key="1">
    <citation type="submission" date="2018-05" db="EMBL/GenBank/DDBJ databases">
        <title>Genetic diversity of glacier-inhabiting Cryobacterium bacteria in China and description of Cryobacterium mengkeensis sp. nov. and Arthrobacter glacialis sp. nov.</title>
        <authorList>
            <person name="Liu Q."/>
            <person name="Xin Y.-H."/>
        </authorList>
    </citation>
    <scope>NUCLEOTIDE SEQUENCE [LARGE SCALE GENOMIC DNA]</scope>
    <source>
        <strain evidence="3 4">B7</strain>
    </source>
</reference>
<evidence type="ECO:0000313" key="3">
    <source>
        <dbReference type="EMBL" id="PYI38069.1"/>
    </source>
</evidence>
<organism evidence="3 4">
    <name type="scientific">Arthrobacter psychrolactophilus</name>
    <dbReference type="NCBI Taxonomy" id="92442"/>
    <lineage>
        <taxon>Bacteria</taxon>
        <taxon>Bacillati</taxon>
        <taxon>Actinomycetota</taxon>
        <taxon>Actinomycetes</taxon>
        <taxon>Micrococcales</taxon>
        <taxon>Micrococcaceae</taxon>
        <taxon>Arthrobacter</taxon>
    </lineage>
</organism>
<accession>A0A2V5INA9</accession>
<proteinExistence type="predicted"/>
<protein>
    <recommendedName>
        <fullName evidence="2">SHOCT domain-containing protein</fullName>
    </recommendedName>
</protein>
<evidence type="ECO:0000256" key="1">
    <source>
        <dbReference type="SAM" id="Phobius"/>
    </source>
</evidence>
<dbReference type="InterPro" id="IPR018649">
    <property type="entry name" value="SHOCT"/>
</dbReference>
<evidence type="ECO:0000259" key="2">
    <source>
        <dbReference type="Pfam" id="PF09851"/>
    </source>
</evidence>
<name>A0A2V5INA9_9MICC</name>
<dbReference type="Proteomes" id="UP000247980">
    <property type="component" value="Unassembled WGS sequence"/>
</dbReference>
<dbReference type="RefSeq" id="WP_110485697.1">
    <property type="nucleotide sequence ID" value="NZ_QJVC01000013.1"/>
</dbReference>
<keyword evidence="1" id="KW-0472">Membrane</keyword>
<comment type="caution">
    <text evidence="3">The sequence shown here is derived from an EMBL/GenBank/DDBJ whole genome shotgun (WGS) entry which is preliminary data.</text>
</comment>
<evidence type="ECO:0000313" key="4">
    <source>
        <dbReference type="Proteomes" id="UP000247980"/>
    </source>
</evidence>
<feature type="transmembrane region" description="Helical" evidence="1">
    <location>
        <begin position="43"/>
        <end position="66"/>
    </location>
</feature>
<keyword evidence="1" id="KW-1133">Transmembrane helix</keyword>
<sequence>MEFWSSFWNIIWVFFSAVIFIAYLIALFSIVADLFSDRKLSGWWKAIWLFALVLIPFVTSLIYLIARGQGMAERKFHTVAENQSAAEDYIRSVAQASPSDEIAKAKQLFDAGVLTADEFQAIKNHALGSVKVPVA</sequence>